<dbReference type="AlphaFoldDB" id="A0AAN9YGC8"/>
<dbReference type="SMART" id="SM00321">
    <property type="entry name" value="WSC"/>
    <property type="match status" value="1"/>
</dbReference>
<gene>
    <name evidence="3" type="ORF">SLS62_011106</name>
</gene>
<name>A0AAN9YGC8_9PEZI</name>
<feature type="signal peptide" evidence="1">
    <location>
        <begin position="1"/>
        <end position="41"/>
    </location>
</feature>
<keyword evidence="4" id="KW-1185">Reference proteome</keyword>
<accession>A0AAN9YGC8</accession>
<evidence type="ECO:0000259" key="2">
    <source>
        <dbReference type="PROSITE" id="PS51212"/>
    </source>
</evidence>
<dbReference type="Pfam" id="PF01822">
    <property type="entry name" value="WSC"/>
    <property type="match status" value="1"/>
</dbReference>
<feature type="domain" description="WSC" evidence="2">
    <location>
        <begin position="42"/>
        <end position="134"/>
    </location>
</feature>
<protein>
    <recommendedName>
        <fullName evidence="2">WSC domain-containing protein</fullName>
    </recommendedName>
</protein>
<dbReference type="PROSITE" id="PS51212">
    <property type="entry name" value="WSC"/>
    <property type="match status" value="1"/>
</dbReference>
<feature type="chain" id="PRO_5043056233" description="WSC domain-containing protein" evidence="1">
    <location>
        <begin position="42"/>
        <end position="134"/>
    </location>
</feature>
<sequence length="134" mass="14416">MTAHANRARRPSGLSFSSPSPSPILLAMLVLLAALVPAAESRYRYLGCYAGPPPADFERSVRSRFQALGLCERQCAVGNGEGWRAQPQRVVAGLINATDCFCGSTVPPWAQLVEESLCDLPCPGYPRNMCEFGA</sequence>
<dbReference type="EMBL" id="JAKJXP020000170">
    <property type="protein sequence ID" value="KAK7740425.1"/>
    <property type="molecule type" value="Genomic_DNA"/>
</dbReference>
<organism evidence="3 4">
    <name type="scientific">Diatrype stigma</name>
    <dbReference type="NCBI Taxonomy" id="117547"/>
    <lineage>
        <taxon>Eukaryota</taxon>
        <taxon>Fungi</taxon>
        <taxon>Dikarya</taxon>
        <taxon>Ascomycota</taxon>
        <taxon>Pezizomycotina</taxon>
        <taxon>Sordariomycetes</taxon>
        <taxon>Xylariomycetidae</taxon>
        <taxon>Xylariales</taxon>
        <taxon>Diatrypaceae</taxon>
        <taxon>Diatrype</taxon>
    </lineage>
</organism>
<dbReference type="InterPro" id="IPR002889">
    <property type="entry name" value="WSC_carb-bd"/>
</dbReference>
<comment type="caution">
    <text evidence="3">The sequence shown here is derived from an EMBL/GenBank/DDBJ whole genome shotgun (WGS) entry which is preliminary data.</text>
</comment>
<evidence type="ECO:0000313" key="4">
    <source>
        <dbReference type="Proteomes" id="UP001320420"/>
    </source>
</evidence>
<evidence type="ECO:0000256" key="1">
    <source>
        <dbReference type="SAM" id="SignalP"/>
    </source>
</evidence>
<dbReference type="Proteomes" id="UP001320420">
    <property type="component" value="Unassembled WGS sequence"/>
</dbReference>
<keyword evidence="1" id="KW-0732">Signal</keyword>
<evidence type="ECO:0000313" key="3">
    <source>
        <dbReference type="EMBL" id="KAK7740425.1"/>
    </source>
</evidence>
<reference evidence="3 4" key="1">
    <citation type="submission" date="2024-02" db="EMBL/GenBank/DDBJ databases">
        <title>De novo assembly and annotation of 12 fungi associated with fruit tree decline syndrome in Ontario, Canada.</title>
        <authorList>
            <person name="Sulman M."/>
            <person name="Ellouze W."/>
            <person name="Ilyukhin E."/>
        </authorList>
    </citation>
    <scope>NUCLEOTIDE SEQUENCE [LARGE SCALE GENOMIC DNA]</scope>
    <source>
        <strain evidence="3 4">M11/M66-122</strain>
    </source>
</reference>
<proteinExistence type="predicted"/>